<evidence type="ECO:0000313" key="1">
    <source>
        <dbReference type="EMBL" id="GAA4439437.1"/>
    </source>
</evidence>
<evidence type="ECO:0000313" key="2">
    <source>
        <dbReference type="Proteomes" id="UP001500552"/>
    </source>
</evidence>
<dbReference type="Proteomes" id="UP001500552">
    <property type="component" value="Unassembled WGS sequence"/>
</dbReference>
<sequence length="102" mass="12310">MYRAYIAYNNPFNTDMLKKILTRVDYAIMRQPMGEFEWVMLEEGWLDKGTIYLYDKPSEAFDGKTTNESRIRNLYSIFRKPYGPYRLFVRNKRISTLTEETQ</sequence>
<reference evidence="2" key="1">
    <citation type="journal article" date="2019" name="Int. J. Syst. Evol. Microbiol.">
        <title>The Global Catalogue of Microorganisms (GCM) 10K type strain sequencing project: providing services to taxonomists for standard genome sequencing and annotation.</title>
        <authorList>
            <consortium name="The Broad Institute Genomics Platform"/>
            <consortium name="The Broad Institute Genome Sequencing Center for Infectious Disease"/>
            <person name="Wu L."/>
            <person name="Ma J."/>
        </authorList>
    </citation>
    <scope>NUCLEOTIDE SEQUENCE [LARGE SCALE GENOMIC DNA]</scope>
    <source>
        <strain evidence="2">JCM 17926</strain>
    </source>
</reference>
<comment type="caution">
    <text evidence="1">The sequence shown here is derived from an EMBL/GenBank/DDBJ whole genome shotgun (WGS) entry which is preliminary data.</text>
</comment>
<protein>
    <submittedName>
        <fullName evidence="1">Uncharacterized protein</fullName>
    </submittedName>
</protein>
<name>A0ABP8LY45_9BACT</name>
<gene>
    <name evidence="1" type="ORF">GCM10023188_35780</name>
</gene>
<keyword evidence="2" id="KW-1185">Reference proteome</keyword>
<dbReference type="EMBL" id="BAABHC010000024">
    <property type="protein sequence ID" value="GAA4439437.1"/>
    <property type="molecule type" value="Genomic_DNA"/>
</dbReference>
<organism evidence="1 2">
    <name type="scientific">Pontibacter saemangeumensis</name>
    <dbReference type="NCBI Taxonomy" id="1084525"/>
    <lineage>
        <taxon>Bacteria</taxon>
        <taxon>Pseudomonadati</taxon>
        <taxon>Bacteroidota</taxon>
        <taxon>Cytophagia</taxon>
        <taxon>Cytophagales</taxon>
        <taxon>Hymenobacteraceae</taxon>
        <taxon>Pontibacter</taxon>
    </lineage>
</organism>
<proteinExistence type="predicted"/>
<accession>A0ABP8LY45</accession>